<dbReference type="InterPro" id="IPR017850">
    <property type="entry name" value="Alkaline_phosphatase_core_sf"/>
</dbReference>
<gene>
    <name evidence="1" type="ORF">Mal52_43270</name>
</gene>
<evidence type="ECO:0000313" key="1">
    <source>
        <dbReference type="EMBL" id="QDU45831.1"/>
    </source>
</evidence>
<dbReference type="InterPro" id="IPR006311">
    <property type="entry name" value="TAT_signal"/>
</dbReference>
<sequence length="442" mass="47624" precursor="true">MLKATRRDWMSMTAGGLLGASMSRWMPLLAADTAAAAERKRSCILLWMPGGPSQMDTFDLKPEHKNGGEFSEIETSVPGIRISEHLPQLAKQMDECAIVRSMSTKEGDHGRATYLMRTGYLPQGPLRHPTLGSLFSKELAQTEADLPNFISVAPYRFLSPAAFGPGYLGPQFAPLVVGSAQPGQNDDDENSLQVENLKLSDAVNTAQAGARLQLLEEIENGFRAQRPGVAVNSHKAAYDQAVRMMQAGGAAAFDLTEESDETRDQYGRNRFGQGCLLARRLVERGVPFVEVSLSSAAGNAALGWDSHQNNFETVKDLSEVLDAAWATLMTDLKQRGLLDSTLIVWMGEFGRTPVINANAGRDHFPAAWSTVLAGGGIKGGQVHGKTGEDGMQVAENPVTTPDLLATICAALGIDPQKQNMSNVGRPVRIVDPEAKPIQEVLA</sequence>
<dbReference type="SUPFAM" id="SSF53649">
    <property type="entry name" value="Alkaline phosphatase-like"/>
    <property type="match status" value="1"/>
</dbReference>
<dbReference type="EMBL" id="CP036276">
    <property type="protein sequence ID" value="QDU45831.1"/>
    <property type="molecule type" value="Genomic_DNA"/>
</dbReference>
<name>A0A517ZTL4_9PLAN</name>
<protein>
    <recommendedName>
        <fullName evidence="3">DUF1501 domain-containing protein</fullName>
    </recommendedName>
</protein>
<dbReference type="PANTHER" id="PTHR43737">
    <property type="entry name" value="BLL7424 PROTEIN"/>
    <property type="match status" value="1"/>
</dbReference>
<evidence type="ECO:0000313" key="2">
    <source>
        <dbReference type="Proteomes" id="UP000319383"/>
    </source>
</evidence>
<dbReference type="Pfam" id="PF07394">
    <property type="entry name" value="DUF1501"/>
    <property type="match status" value="1"/>
</dbReference>
<dbReference type="PROSITE" id="PS51318">
    <property type="entry name" value="TAT"/>
    <property type="match status" value="1"/>
</dbReference>
<dbReference type="KEGG" id="sdyn:Mal52_43270"/>
<dbReference type="PANTHER" id="PTHR43737:SF1">
    <property type="entry name" value="DUF1501 DOMAIN-CONTAINING PROTEIN"/>
    <property type="match status" value="1"/>
</dbReference>
<evidence type="ECO:0008006" key="3">
    <source>
        <dbReference type="Google" id="ProtNLM"/>
    </source>
</evidence>
<keyword evidence="2" id="KW-1185">Reference proteome</keyword>
<dbReference type="Gene3D" id="3.40.720.10">
    <property type="entry name" value="Alkaline Phosphatase, subunit A"/>
    <property type="match status" value="1"/>
</dbReference>
<dbReference type="Proteomes" id="UP000319383">
    <property type="component" value="Chromosome"/>
</dbReference>
<proteinExistence type="predicted"/>
<dbReference type="InterPro" id="IPR010869">
    <property type="entry name" value="DUF1501"/>
</dbReference>
<reference evidence="1 2" key="1">
    <citation type="submission" date="2019-02" db="EMBL/GenBank/DDBJ databases">
        <title>Deep-cultivation of Planctomycetes and their phenomic and genomic characterization uncovers novel biology.</title>
        <authorList>
            <person name="Wiegand S."/>
            <person name="Jogler M."/>
            <person name="Boedeker C."/>
            <person name="Pinto D."/>
            <person name="Vollmers J."/>
            <person name="Rivas-Marin E."/>
            <person name="Kohn T."/>
            <person name="Peeters S.H."/>
            <person name="Heuer A."/>
            <person name="Rast P."/>
            <person name="Oberbeckmann S."/>
            <person name="Bunk B."/>
            <person name="Jeske O."/>
            <person name="Meyerdierks A."/>
            <person name="Storesund J.E."/>
            <person name="Kallscheuer N."/>
            <person name="Luecker S."/>
            <person name="Lage O.M."/>
            <person name="Pohl T."/>
            <person name="Merkel B.J."/>
            <person name="Hornburger P."/>
            <person name="Mueller R.-W."/>
            <person name="Bruemmer F."/>
            <person name="Labrenz M."/>
            <person name="Spormann A.M."/>
            <person name="Op den Camp H."/>
            <person name="Overmann J."/>
            <person name="Amann R."/>
            <person name="Jetten M.S.M."/>
            <person name="Mascher T."/>
            <person name="Medema M.H."/>
            <person name="Devos D.P."/>
            <person name="Kaster A.-K."/>
            <person name="Ovreas L."/>
            <person name="Rohde M."/>
            <person name="Galperin M.Y."/>
            <person name="Jogler C."/>
        </authorList>
    </citation>
    <scope>NUCLEOTIDE SEQUENCE [LARGE SCALE GENOMIC DNA]</scope>
    <source>
        <strain evidence="1 2">Mal52</strain>
    </source>
</reference>
<accession>A0A517ZTL4</accession>
<dbReference type="RefSeq" id="WP_145378372.1">
    <property type="nucleotide sequence ID" value="NZ_CP036276.1"/>
</dbReference>
<dbReference type="AlphaFoldDB" id="A0A517ZTL4"/>
<organism evidence="1 2">
    <name type="scientific">Symmachiella dynata</name>
    <dbReference type="NCBI Taxonomy" id="2527995"/>
    <lineage>
        <taxon>Bacteria</taxon>
        <taxon>Pseudomonadati</taxon>
        <taxon>Planctomycetota</taxon>
        <taxon>Planctomycetia</taxon>
        <taxon>Planctomycetales</taxon>
        <taxon>Planctomycetaceae</taxon>
        <taxon>Symmachiella</taxon>
    </lineage>
</organism>